<dbReference type="EMBL" id="BLLF01004921">
    <property type="protein sequence ID" value="GFH30458.1"/>
    <property type="molecule type" value="Genomic_DNA"/>
</dbReference>
<evidence type="ECO:0000256" key="1">
    <source>
        <dbReference type="SAM" id="MobiDB-lite"/>
    </source>
</evidence>
<dbReference type="AlphaFoldDB" id="A0A6A0ACN7"/>
<proteinExistence type="predicted"/>
<dbReference type="Proteomes" id="UP000485058">
    <property type="component" value="Unassembled WGS sequence"/>
</dbReference>
<keyword evidence="3" id="KW-1185">Reference proteome</keyword>
<feature type="non-terminal residue" evidence="2">
    <location>
        <position position="1"/>
    </location>
</feature>
<feature type="compositionally biased region" description="Polar residues" evidence="1">
    <location>
        <begin position="18"/>
        <end position="35"/>
    </location>
</feature>
<comment type="caution">
    <text evidence="2">The sequence shown here is derived from an EMBL/GenBank/DDBJ whole genome shotgun (WGS) entry which is preliminary data.</text>
</comment>
<feature type="compositionally biased region" description="Acidic residues" evidence="1">
    <location>
        <begin position="36"/>
        <end position="52"/>
    </location>
</feature>
<gene>
    <name evidence="2" type="ORF">HaLaN_29320</name>
</gene>
<accession>A0A6A0ACN7</accession>
<feature type="region of interest" description="Disordered" evidence="1">
    <location>
        <begin position="1"/>
        <end position="52"/>
    </location>
</feature>
<evidence type="ECO:0000313" key="3">
    <source>
        <dbReference type="Proteomes" id="UP000485058"/>
    </source>
</evidence>
<organism evidence="2 3">
    <name type="scientific">Haematococcus lacustris</name>
    <name type="common">Green alga</name>
    <name type="synonym">Haematococcus pluvialis</name>
    <dbReference type="NCBI Taxonomy" id="44745"/>
    <lineage>
        <taxon>Eukaryota</taxon>
        <taxon>Viridiplantae</taxon>
        <taxon>Chlorophyta</taxon>
        <taxon>core chlorophytes</taxon>
        <taxon>Chlorophyceae</taxon>
        <taxon>CS clade</taxon>
        <taxon>Chlamydomonadales</taxon>
        <taxon>Haematococcaceae</taxon>
        <taxon>Haematococcus</taxon>
    </lineage>
</organism>
<sequence>MYPIFRKPQSGRLPTTAEHPSQYNHIASQRSVTTSADDEGVESVTSDDDADLEKDVPAKVDALINKKLLKEAEGQVVEDALCLVFMERQFADLLLKEGHERMV</sequence>
<reference evidence="2 3" key="1">
    <citation type="submission" date="2020-02" db="EMBL/GenBank/DDBJ databases">
        <title>Draft genome sequence of Haematococcus lacustris strain NIES-144.</title>
        <authorList>
            <person name="Morimoto D."/>
            <person name="Nakagawa S."/>
            <person name="Yoshida T."/>
            <person name="Sawayama S."/>
        </authorList>
    </citation>
    <scope>NUCLEOTIDE SEQUENCE [LARGE SCALE GENOMIC DNA]</scope>
    <source>
        <strain evidence="2 3">NIES-144</strain>
    </source>
</reference>
<feature type="non-terminal residue" evidence="2">
    <location>
        <position position="103"/>
    </location>
</feature>
<evidence type="ECO:0000313" key="2">
    <source>
        <dbReference type="EMBL" id="GFH30458.1"/>
    </source>
</evidence>
<protein>
    <submittedName>
        <fullName evidence="2">Uncharacterized protein</fullName>
    </submittedName>
</protein>
<name>A0A6A0ACN7_HAELA</name>